<evidence type="ECO:0000313" key="1">
    <source>
        <dbReference type="EMBL" id="QHS95822.1"/>
    </source>
</evidence>
<proteinExistence type="predicted"/>
<name>A0A6C0BUV4_9ZZZZ</name>
<dbReference type="AlphaFoldDB" id="A0A6C0BUV4"/>
<sequence>METLAENKKKMEAEGMKKVEELKKNNNVTQESTLKVVSDGCDEFKKEYGRNMTYSEMRERYG</sequence>
<accession>A0A6C0BUV4</accession>
<organism evidence="1">
    <name type="scientific">viral metagenome</name>
    <dbReference type="NCBI Taxonomy" id="1070528"/>
    <lineage>
        <taxon>unclassified sequences</taxon>
        <taxon>metagenomes</taxon>
        <taxon>organismal metagenomes</taxon>
    </lineage>
</organism>
<reference evidence="1" key="1">
    <citation type="journal article" date="2020" name="Nature">
        <title>Giant virus diversity and host interactions through global metagenomics.</title>
        <authorList>
            <person name="Schulz F."/>
            <person name="Roux S."/>
            <person name="Paez-Espino D."/>
            <person name="Jungbluth S."/>
            <person name="Walsh D.A."/>
            <person name="Denef V.J."/>
            <person name="McMahon K.D."/>
            <person name="Konstantinidis K.T."/>
            <person name="Eloe-Fadrosh E.A."/>
            <person name="Kyrpides N.C."/>
            <person name="Woyke T."/>
        </authorList>
    </citation>
    <scope>NUCLEOTIDE SEQUENCE</scope>
    <source>
        <strain evidence="1">GVMAG-M-3300018868-6</strain>
    </source>
</reference>
<protein>
    <submittedName>
        <fullName evidence="1">Uncharacterized protein</fullName>
    </submittedName>
</protein>
<dbReference type="EMBL" id="MN739258">
    <property type="protein sequence ID" value="QHS95822.1"/>
    <property type="molecule type" value="Genomic_DNA"/>
</dbReference>